<dbReference type="RefSeq" id="WP_344964602.1">
    <property type="nucleotide sequence ID" value="NZ_BAAAXZ010000136.1"/>
</dbReference>
<sequence length="112" mass="11457">MDTVRFRPTAAIAAPPATMTPPIPATSAVPVPKSRPNGPAAARYPAPDDGHAGGVQEEQQAEPAVDGVGQRRPPVGGPPGPGGGGGRGVVHPFLQWSCAAVGLWWGLWWGPR</sequence>
<keyword evidence="3" id="KW-1185">Reference proteome</keyword>
<feature type="compositionally biased region" description="Low complexity" evidence="1">
    <location>
        <begin position="8"/>
        <end position="17"/>
    </location>
</feature>
<dbReference type="Proteomes" id="UP001501102">
    <property type="component" value="Unassembled WGS sequence"/>
</dbReference>
<reference evidence="3" key="1">
    <citation type="journal article" date="2019" name="Int. J. Syst. Evol. Microbiol.">
        <title>The Global Catalogue of Microorganisms (GCM) 10K type strain sequencing project: providing services to taxonomists for standard genome sequencing and annotation.</title>
        <authorList>
            <consortium name="The Broad Institute Genomics Platform"/>
            <consortium name="The Broad Institute Genome Sequencing Center for Infectious Disease"/>
            <person name="Wu L."/>
            <person name="Ma J."/>
        </authorList>
    </citation>
    <scope>NUCLEOTIDE SEQUENCE [LARGE SCALE GENOMIC DNA]</scope>
    <source>
        <strain evidence="3">JCM 4087</strain>
    </source>
</reference>
<organism evidence="2 3">
    <name type="scientific">Streptomyces thioluteus</name>
    <dbReference type="NCBI Taxonomy" id="66431"/>
    <lineage>
        <taxon>Bacteria</taxon>
        <taxon>Bacillati</taxon>
        <taxon>Actinomycetota</taxon>
        <taxon>Actinomycetes</taxon>
        <taxon>Kitasatosporales</taxon>
        <taxon>Streptomycetaceae</taxon>
        <taxon>Streptomyces</taxon>
    </lineage>
</organism>
<gene>
    <name evidence="2" type="ORF">GCM10020221_36050</name>
</gene>
<accession>A0ABP6JME0</accession>
<feature type="region of interest" description="Disordered" evidence="1">
    <location>
        <begin position="1"/>
        <end position="90"/>
    </location>
</feature>
<protein>
    <submittedName>
        <fullName evidence="2">Uncharacterized protein</fullName>
    </submittedName>
</protein>
<name>A0ABP6JME0_STRTU</name>
<proteinExistence type="predicted"/>
<comment type="caution">
    <text evidence="2">The sequence shown here is derived from an EMBL/GenBank/DDBJ whole genome shotgun (WGS) entry which is preliminary data.</text>
</comment>
<evidence type="ECO:0000313" key="2">
    <source>
        <dbReference type="EMBL" id="GAA2937096.1"/>
    </source>
</evidence>
<dbReference type="EMBL" id="BAAAXZ010000136">
    <property type="protein sequence ID" value="GAA2937096.1"/>
    <property type="molecule type" value="Genomic_DNA"/>
</dbReference>
<evidence type="ECO:0000313" key="3">
    <source>
        <dbReference type="Proteomes" id="UP001501102"/>
    </source>
</evidence>
<evidence type="ECO:0000256" key="1">
    <source>
        <dbReference type="SAM" id="MobiDB-lite"/>
    </source>
</evidence>